<evidence type="ECO:0000256" key="2">
    <source>
        <dbReference type="SAM" id="Coils"/>
    </source>
</evidence>
<feature type="compositionally biased region" description="Basic and acidic residues" evidence="3">
    <location>
        <begin position="1135"/>
        <end position="1148"/>
    </location>
</feature>
<sequence length="3315" mass="389820">MSSSLRNISIKSVLNKKKTKIKKESCIENDHINAIDGCDTNSYRNEPNVFSKIEKKTNTENLNNSDYQRNCYNLEPIKNVTEKHELRNKNRNTTKACLINKGDENNIYNVKKSKRKKKMSLPMNSKVASMNKNTKKSVENIALNFIDTNVNDDERASDFITNSINEKVKLQGYDFYKNKKSVIMNKSQNANIFKKTKSIKLLFKGKNIKEILNKKKNKKIAKYDQQKKNKCCNLNIDKTKSNSNHSENLCNEENNSLCIKNFDNIYDEINDNSYYSKNNLDNKENGNTYTNDRCNMDTEKDCIYPMYHKNNIIDNIKYFEEYNKDSLLKNGDIKNSDHAAFLKEKINDDKQNIFEIHSSSEYIQEKKNYDNYLSTNCKSIDANENKIYNKCSEYNDMYTNEQSDEYRDGYITYKTYVLRNELGNTNNILCGNGEYLSVNDYGCNNNEEKEEEDDIVNSDIQDRSYVNEIEYETFQHNEIDEMNMSKNISSVDKNQSLDEDNKNHESSFTSFNDLTDGSISSISDSFSLKRLPKIPKNINLIDSNEDITKLDEEDLCSSSLNINLKGWKKKEKKGKRKREVKKNGVSKVYENDKTCYYSTTVSNNKLNISHEIYEDNNIVSVSEEHSSSYLENDYDMNSNISWEGKIKDEYESIVDKNIIRCKQNADNLKSVNKYLNNDSGFESNFLTKIKKKMNKYDLSKSDNYFIDNINDEKKNVEKFYFANSEHSYSNNSSLNLNIRIEDSNGKKSNICKNGNNNDDTHYSDENNFLTSNSLNMQNYDHSSAINIENIGDLKESQENIEIENEDKKLIYHSNNNGDCISQDNNTMNLSLLEMGEFARRDQEIGPIQCDEASNNESEQEYDNCIRINNYSVDKNEKHENSDAGKNEKHENSDSDKNEYLVTPRFYSSNVFSNADKAFYGDSETVLYRDDIIVHYRNVDNNPSAELFYSSSSLSSHNSLEQSQIKMHENKILKNNNDEEIKIKCFSNEHEDTINEKSDTNFENENNNYKIEDRMKISESVNLGNYVEYAQNDDTEFEKNEIVDKDGNKNNSDQTKYKNYSKKEVKPETGYKINDNYSTMVDSSFLIEDEKDGKLENSSLNDDRKKKKKTIFKGNILQSIKKFMGKRGAPSPKKITQREEAENEEKINVEAEPEKEEEINVETEPEHEEEINVEAEPEHEEEIDAEAEPEHEEEIDAEAEPEKEEEINVETEPEHEEEINVEAEPEHEEEIDAEAEPEHEEEIDAEAEPEKEEEINVETEPEHEEEINVEAEPEHEEEIDAEAEPEHEEEIDAEAEPEHEEEINVEAEPEKNEKEYDNNNDKTDSNRYEQTEQDISLDTGKLEYKQFSVSNKNTEMLNINKNVFGQNIKYCKRIKSMEYNSSLYINKDCEKKHAYSDDENIKINNKLRRQKTEQHNKNFIKIDETYDKGCDLKYGDKETKNKNENDHNKELKYNSNDDSSVCSEFNNKKYISKIKSLLHGLMEKKTISKNTNISVEEEIIDVVPSAKIIEPKIVEEDSIGINIIEAEENAFTSIPICTNTKIDEENERIKDSKLFQDDKEEGGGNIPSNIIDEINLIKINNDQLTKENDSLKTNYYNLTNLIDAIKKEKSKCEFENDSLKEQNTELRSDNDSLRSDNETLRSGNDSLRSDNEMLKSDNDSLRNDNETLRSDNDSLRSDNDSLRNDNDSLRNDNEMLKNDNDSLRNDNEMLKNDNDSLRSDNDSLRNDNDSLRNDNEMLKNDNDSLRNDNEMLKNDNDSLRSDNDSLRNDNDSLRNDNEMLKNDNDSLRNDNEMLKNDNDSLRNDNEMLKNDNDSLRSDNDSLRNDNDSLRNDNEMLKSDNDSLRNDNEMLKSDNDSLRNDNEMLKSDNDSLRNGNETLRSDNDSLRSDNEMLKSDNDSLRNGNETLRSDNDSLRNGNETLRSDNDSLRNDNEMLKSGNDSLRNGNEILKIENKTIKEQNEELTQKVEELCKQNEEWENKISKLIEENEQIKKDMEKSKTKKEYEILLEETNSLKTENINNILKIKLLKDEIIKFNNSRTELEIELENNKTNIMQKNEDINNKNILIDELVSEKKLLEEKILIYNAKIKEIESKNIENNNLKIEISEIKTNENKLREEIKKYINMAEVDKQRINNLMKEVGIYRTDLESRSLEVKKYQDEEKVHEEESDKIKKELDAYRHEIEKIRVEYNKIDEENNKYKNEINLLRKDNDELKNKVAYFDVKEDEFCTKEKINKECELTKFDNVKKENELIHSKYERNVFDKDNNSEDTDASIINNKESKKNKLYDFFKSIAINKSSPREHLVNLFGKKKIEILNDKEVEIQEKLDYTNYGKICEEIDELDLEKLQIAHKQLIKEYIFLEYFFKEYKNDKEKWDIKNKSNENEEITKVYNIINKLNSEKKREVFQYLEQLCRSLSSSETCKDDDKKNKVNNFENKFEEIEWLNMIKKLFVKLDTNENDTILDKIFKKTNEIIKNVKIIRNDLSNINSSNDNNDNYMNTQIDCFKIIAHLNTIFGDILFINSNITLIQQTIKEKNKFMDDSKLDVFKNIDADNDKEKDTAFNQMENETNKKSEEINFVKGIHTSILNDLLNEECNKNNTENIKDDEENYFEWEKNLITFFELCFCSDLFIILCHLCKGINEINSYVKKNEDDKLERSIFYFMKSLDDINNFYKSDNVNTYFLESYVDLFQLIKHYIIKVEHIIKSEKKNKTFEIVYEIYNIKKIIRFILLSFFKFHNINTLFEIQPPLSHSSITTVSEINQENHKTVNDTKKKIDLINSSYIDENENDTLEKSSKEENILNEKFYKDEDSIEKNYWESLLHSQSYTTHMKNNIFNTCQNNSKNIDISNIEVRKYESSQNKNEDNYYWNEYCPTFRKEKNYMNKIARKNTENVLTQLNKITNQIIHYNYNSHIIPALIANYIDESIILEKKEYEKEFSYRRKNLYEENNTSFHILIKKKILENIKLNTIIINSTDFIECIKEDIIKEKLNKNIFFKKNFYINIDIIHKHLCIMFRLNIGIDYDYFYDKFISFLNKIISKNISTIDNDTPQISITNLPKELNYDDSYFSQNNLNPQNDNISPQKNDETTIMSYPLLEIDNMFMGILFSMWQKMEINFFEKIYNDHINYSSNKILESEEISKKKNSDTTSTVNNHKEQNKPKCHLDIGTQNDDNKINEENENLIKSNTFLSKYKISNELRKHDYSIEAYIKLMVLDVFKCTDEKKEISIEDFIILFKKLKINIKIDDIQTIWGIIIGCKNMNIAMKEKISIESFIKKAYTTNPSLIFYEYCKTKVKLKEAKKNIKLLQVYNKKMLLLLKK</sequence>
<feature type="compositionally biased region" description="Basic and acidic residues" evidence="3">
    <location>
        <begin position="1646"/>
        <end position="1869"/>
    </location>
</feature>
<evidence type="ECO:0000313" key="5">
    <source>
        <dbReference type="Proteomes" id="UP000069549"/>
    </source>
</evidence>
<dbReference type="PANTHER" id="PTHR23143:SF26">
    <property type="match status" value="1"/>
</dbReference>
<name>A0A0Y9ZP48_PLABE</name>
<gene>
    <name evidence="4" type="ORF">PBK173_000401400</name>
</gene>
<organism evidence="4 5">
    <name type="scientific">Plasmodium berghei</name>
    <dbReference type="NCBI Taxonomy" id="5821"/>
    <lineage>
        <taxon>Eukaryota</taxon>
        <taxon>Sar</taxon>
        <taxon>Alveolata</taxon>
        <taxon>Apicomplexa</taxon>
        <taxon>Aconoidasida</taxon>
        <taxon>Haemosporida</taxon>
        <taxon>Plasmodiidae</taxon>
        <taxon>Plasmodium</taxon>
        <taxon>Plasmodium (Vinckeia)</taxon>
    </lineage>
</organism>
<feature type="region of interest" description="Disordered" evidence="3">
    <location>
        <begin position="1612"/>
        <end position="1941"/>
    </location>
</feature>
<comment type="similarity">
    <text evidence="1">Belongs to the GOLGA6 family.</text>
</comment>
<feature type="compositionally biased region" description="Basic and acidic residues" evidence="3">
    <location>
        <begin position="495"/>
        <end position="505"/>
    </location>
</feature>
<feature type="region of interest" description="Disordered" evidence="3">
    <location>
        <begin position="1036"/>
        <end position="1060"/>
    </location>
</feature>
<feature type="region of interest" description="Disordered" evidence="3">
    <location>
        <begin position="491"/>
        <end position="510"/>
    </location>
</feature>
<feature type="compositionally biased region" description="Basic and acidic residues" evidence="3">
    <location>
        <begin position="1036"/>
        <end position="1047"/>
    </location>
</feature>
<feature type="compositionally biased region" description="Basic and acidic residues" evidence="3">
    <location>
        <begin position="1919"/>
        <end position="1932"/>
    </location>
</feature>
<dbReference type="PANTHER" id="PTHR23143">
    <property type="entry name" value="TRICHOHYALIN-RELATED"/>
    <property type="match status" value="1"/>
</dbReference>
<evidence type="ECO:0000313" key="4">
    <source>
        <dbReference type="EMBL" id="CXI98869.1"/>
    </source>
</evidence>
<feature type="region of interest" description="Disordered" evidence="3">
    <location>
        <begin position="1121"/>
        <end position="1332"/>
    </location>
</feature>
<feature type="compositionally biased region" description="Acidic residues" evidence="3">
    <location>
        <begin position="1150"/>
        <end position="1306"/>
    </location>
</feature>
<feature type="coiled-coil region" evidence="2">
    <location>
        <begin position="2152"/>
        <end position="2214"/>
    </location>
</feature>
<protein>
    <submittedName>
        <fullName evidence="4">Uncharacterized protein</fullName>
    </submittedName>
</protein>
<reference evidence="4 5" key="1">
    <citation type="submission" date="2016-02" db="EMBL/GenBank/DDBJ databases">
        <authorList>
            <consortium name="Pathogen Informatics"/>
        </authorList>
    </citation>
    <scope>NUCLEOTIDE SEQUENCE [LARGE SCALE GENOMIC DNA]</scope>
    <source>
        <strain evidence="4 5">K173</strain>
    </source>
</reference>
<accession>A0A0Y9ZP48</accession>
<feature type="region of interest" description="Disordered" evidence="3">
    <location>
        <begin position="3134"/>
        <end position="3157"/>
    </location>
</feature>
<dbReference type="Proteomes" id="UP000069549">
    <property type="component" value="Chromosome 13"/>
</dbReference>
<evidence type="ECO:0000256" key="1">
    <source>
        <dbReference type="ARBA" id="ARBA00008368"/>
    </source>
</evidence>
<feature type="compositionally biased region" description="Basic and acidic residues" evidence="3">
    <location>
        <begin position="1307"/>
        <end position="1329"/>
    </location>
</feature>
<proteinExistence type="inferred from homology"/>
<feature type="region of interest" description="Disordered" evidence="3">
    <location>
        <begin position="875"/>
        <end position="898"/>
    </location>
</feature>
<feature type="compositionally biased region" description="Basic and acidic residues" evidence="3">
    <location>
        <begin position="1612"/>
        <end position="1638"/>
    </location>
</feature>
<evidence type="ECO:0000256" key="3">
    <source>
        <dbReference type="SAM" id="MobiDB-lite"/>
    </source>
</evidence>
<feature type="compositionally biased region" description="Polar residues" evidence="3">
    <location>
        <begin position="1048"/>
        <end position="1057"/>
    </location>
</feature>
<dbReference type="InterPro" id="IPR026737">
    <property type="entry name" value="GOLGA6L"/>
</dbReference>
<dbReference type="EMBL" id="LT160033">
    <property type="protein sequence ID" value="CXI98869.1"/>
    <property type="molecule type" value="Genomic_DNA"/>
</dbReference>
<feature type="compositionally biased region" description="Basic and acidic residues" evidence="3">
    <location>
        <begin position="1877"/>
        <end position="1897"/>
    </location>
</feature>
<dbReference type="VEuPathDB" id="PlasmoDB:PBANKA_1340500"/>
<dbReference type="OMA" id="LRCDNDS"/>
<keyword evidence="2" id="KW-0175">Coiled coil</keyword>